<evidence type="ECO:0000313" key="7">
    <source>
        <dbReference type="Proteomes" id="UP001195483"/>
    </source>
</evidence>
<accession>A0AAE0VEX8</accession>
<dbReference type="Gene3D" id="1.10.1450.10">
    <property type="entry name" value="Tetraspanin"/>
    <property type="match status" value="1"/>
</dbReference>
<gene>
    <name evidence="6" type="ORF">CHS0354_039248</name>
</gene>
<dbReference type="PROSITE" id="PS51257">
    <property type="entry name" value="PROKAR_LIPOPROTEIN"/>
    <property type="match status" value="1"/>
</dbReference>
<comment type="caution">
    <text evidence="6">The sequence shown here is derived from an EMBL/GenBank/DDBJ whole genome shotgun (WGS) entry which is preliminary data.</text>
</comment>
<dbReference type="PANTHER" id="PTHR19282">
    <property type="entry name" value="TETRASPANIN"/>
    <property type="match status" value="1"/>
</dbReference>
<dbReference type="Pfam" id="PF00335">
    <property type="entry name" value="Tetraspanin"/>
    <property type="match status" value="1"/>
</dbReference>
<evidence type="ECO:0000256" key="5">
    <source>
        <dbReference type="SAM" id="Phobius"/>
    </source>
</evidence>
<evidence type="ECO:0000313" key="6">
    <source>
        <dbReference type="EMBL" id="KAK3575791.1"/>
    </source>
</evidence>
<reference evidence="6" key="2">
    <citation type="journal article" date="2021" name="Genome Biol. Evol.">
        <title>Developing a high-quality reference genome for a parasitic bivalve with doubly uniparental inheritance (Bivalvia: Unionida).</title>
        <authorList>
            <person name="Smith C.H."/>
        </authorList>
    </citation>
    <scope>NUCLEOTIDE SEQUENCE</scope>
    <source>
        <strain evidence="6">CHS0354</strain>
        <tissue evidence="6">Mantle</tissue>
    </source>
</reference>
<evidence type="ECO:0000256" key="2">
    <source>
        <dbReference type="ARBA" id="ARBA00022692"/>
    </source>
</evidence>
<evidence type="ECO:0000256" key="1">
    <source>
        <dbReference type="ARBA" id="ARBA00004141"/>
    </source>
</evidence>
<name>A0AAE0VEX8_9BIVA</name>
<dbReference type="InterPro" id="IPR018499">
    <property type="entry name" value="Tetraspanin/Peripherin"/>
</dbReference>
<sequence length="355" mass="39913">MVPTCTKEKCSRTGFIVMTISFSILGAALLIASCVVRFDHNMTDKHLGYFNFQKALQSANVKVHTPSSLNIGETLDVVCIVFIVGGVLFLVLGIMGIIGTIFKLKALLITYAVVLLAVVVLELICVILVATITGKIEGWITDSLKESIRNQYTGITGNDIDTLRWNFIMHSLQCCGVNRYTDFRDLPAKKWIMDIEANSIVTGKRIPFACCKVKNDTTCVLNPNIKTSFIEKGCYQVIRNWVTSYSGVLVGVGVIILVIELILVVLGFVIFCTLRKKTYEGDQNRGQIQHFKLPHAHLLQRNQNMFYPGNALANPDYEEPVVHDNLENIHLPRHFREILYDEPINAYDKLSHFQD</sequence>
<comment type="subcellular location">
    <subcellularLocation>
        <location evidence="1">Membrane</location>
        <topology evidence="1">Multi-pass membrane protein</topology>
    </subcellularLocation>
</comment>
<feature type="transmembrane region" description="Helical" evidence="5">
    <location>
        <begin position="108"/>
        <end position="130"/>
    </location>
</feature>
<evidence type="ECO:0000256" key="4">
    <source>
        <dbReference type="ARBA" id="ARBA00023136"/>
    </source>
</evidence>
<evidence type="ECO:0000256" key="3">
    <source>
        <dbReference type="ARBA" id="ARBA00022989"/>
    </source>
</evidence>
<reference evidence="6" key="3">
    <citation type="submission" date="2023-05" db="EMBL/GenBank/DDBJ databases">
        <authorList>
            <person name="Smith C.H."/>
        </authorList>
    </citation>
    <scope>NUCLEOTIDE SEQUENCE</scope>
    <source>
        <strain evidence="6">CHS0354</strain>
        <tissue evidence="6">Mantle</tissue>
    </source>
</reference>
<feature type="transmembrane region" description="Helical" evidence="5">
    <location>
        <begin position="248"/>
        <end position="271"/>
    </location>
</feature>
<dbReference type="PRINTS" id="PR00259">
    <property type="entry name" value="TMFOUR"/>
</dbReference>
<dbReference type="GO" id="GO:0005886">
    <property type="term" value="C:plasma membrane"/>
    <property type="evidence" value="ECO:0007669"/>
    <property type="project" value="TreeGrafter"/>
</dbReference>
<feature type="transmembrane region" description="Helical" evidence="5">
    <location>
        <begin position="77"/>
        <end position="102"/>
    </location>
</feature>
<evidence type="ECO:0008006" key="8">
    <source>
        <dbReference type="Google" id="ProtNLM"/>
    </source>
</evidence>
<dbReference type="AlphaFoldDB" id="A0AAE0VEX8"/>
<keyword evidence="3 5" id="KW-1133">Transmembrane helix</keyword>
<dbReference type="CDD" id="cd03156">
    <property type="entry name" value="uroplakin_I_like_LEL"/>
    <property type="match status" value="1"/>
</dbReference>
<proteinExistence type="predicted"/>
<dbReference type="PANTHER" id="PTHR19282:SF544">
    <property type="entry name" value="TETRASPANIN"/>
    <property type="match status" value="1"/>
</dbReference>
<keyword evidence="4 5" id="KW-0472">Membrane</keyword>
<keyword evidence="2 5" id="KW-0812">Transmembrane</keyword>
<dbReference type="InterPro" id="IPR008952">
    <property type="entry name" value="Tetraspanin_EC2_sf"/>
</dbReference>
<dbReference type="EMBL" id="JAEAOA010002297">
    <property type="protein sequence ID" value="KAK3575791.1"/>
    <property type="molecule type" value="Genomic_DNA"/>
</dbReference>
<keyword evidence="7" id="KW-1185">Reference proteome</keyword>
<organism evidence="6 7">
    <name type="scientific">Potamilus streckersoni</name>
    <dbReference type="NCBI Taxonomy" id="2493646"/>
    <lineage>
        <taxon>Eukaryota</taxon>
        <taxon>Metazoa</taxon>
        <taxon>Spiralia</taxon>
        <taxon>Lophotrochozoa</taxon>
        <taxon>Mollusca</taxon>
        <taxon>Bivalvia</taxon>
        <taxon>Autobranchia</taxon>
        <taxon>Heteroconchia</taxon>
        <taxon>Palaeoheterodonta</taxon>
        <taxon>Unionida</taxon>
        <taxon>Unionoidea</taxon>
        <taxon>Unionidae</taxon>
        <taxon>Ambleminae</taxon>
        <taxon>Lampsilini</taxon>
        <taxon>Potamilus</taxon>
    </lineage>
</organism>
<dbReference type="SUPFAM" id="SSF48652">
    <property type="entry name" value="Tetraspanin"/>
    <property type="match status" value="1"/>
</dbReference>
<reference evidence="6" key="1">
    <citation type="journal article" date="2021" name="Genome Biol. Evol.">
        <title>A High-Quality Reference Genome for a Parasitic Bivalve with Doubly Uniparental Inheritance (Bivalvia: Unionida).</title>
        <authorList>
            <person name="Smith C.H."/>
        </authorList>
    </citation>
    <scope>NUCLEOTIDE SEQUENCE</scope>
    <source>
        <strain evidence="6">CHS0354</strain>
    </source>
</reference>
<feature type="transmembrane region" description="Helical" evidence="5">
    <location>
        <begin position="15"/>
        <end position="36"/>
    </location>
</feature>
<protein>
    <recommendedName>
        <fullName evidence="8">Tetraspanin</fullName>
    </recommendedName>
</protein>
<dbReference type="Proteomes" id="UP001195483">
    <property type="component" value="Unassembled WGS sequence"/>
</dbReference>